<reference evidence="3" key="1">
    <citation type="journal article" date="2020" name="Fungal Divers.">
        <title>Resolving the Mortierellaceae phylogeny through synthesis of multi-gene phylogenetics and phylogenomics.</title>
        <authorList>
            <person name="Vandepol N."/>
            <person name="Liber J."/>
            <person name="Desiro A."/>
            <person name="Na H."/>
            <person name="Kennedy M."/>
            <person name="Barry K."/>
            <person name="Grigoriev I.V."/>
            <person name="Miller A.N."/>
            <person name="O'Donnell K."/>
            <person name="Stajich J.E."/>
            <person name="Bonito G."/>
        </authorList>
    </citation>
    <scope>NUCLEOTIDE SEQUENCE</scope>
    <source>
        <strain evidence="3">REB-010B</strain>
    </source>
</reference>
<dbReference type="EMBL" id="JAAAIP010000831">
    <property type="protein sequence ID" value="KAG0312237.1"/>
    <property type="molecule type" value="Genomic_DNA"/>
</dbReference>
<dbReference type="InterPro" id="IPR013154">
    <property type="entry name" value="ADH-like_N"/>
</dbReference>
<dbReference type="Proteomes" id="UP000738325">
    <property type="component" value="Unassembled WGS sequence"/>
</dbReference>
<dbReference type="CDD" id="cd08267">
    <property type="entry name" value="MDR1"/>
    <property type="match status" value="1"/>
</dbReference>
<dbReference type="InterPro" id="IPR036291">
    <property type="entry name" value="NAD(P)-bd_dom_sf"/>
</dbReference>
<dbReference type="SMART" id="SM00829">
    <property type="entry name" value="PKS_ER"/>
    <property type="match status" value="1"/>
</dbReference>
<keyword evidence="4" id="KW-1185">Reference proteome</keyword>
<dbReference type="Gene3D" id="3.90.180.10">
    <property type="entry name" value="Medium-chain alcohol dehydrogenases, catalytic domain"/>
    <property type="match status" value="1"/>
</dbReference>
<dbReference type="InterPro" id="IPR050700">
    <property type="entry name" value="YIM1/Zinc_Alcohol_DH_Fams"/>
</dbReference>
<dbReference type="OrthoDB" id="9992527at2759"/>
<dbReference type="PANTHER" id="PTHR11695:SF294">
    <property type="entry name" value="RETICULON-4-INTERACTING PROTEIN 1, MITOCHONDRIAL"/>
    <property type="match status" value="1"/>
</dbReference>
<keyword evidence="1" id="KW-0560">Oxidoreductase</keyword>
<name>A0A9P6R6E8_9FUNG</name>
<dbReference type="PANTHER" id="PTHR11695">
    <property type="entry name" value="ALCOHOL DEHYDROGENASE RELATED"/>
    <property type="match status" value="1"/>
</dbReference>
<organism evidence="3 4">
    <name type="scientific">Dissophora globulifera</name>
    <dbReference type="NCBI Taxonomy" id="979702"/>
    <lineage>
        <taxon>Eukaryota</taxon>
        <taxon>Fungi</taxon>
        <taxon>Fungi incertae sedis</taxon>
        <taxon>Mucoromycota</taxon>
        <taxon>Mortierellomycotina</taxon>
        <taxon>Mortierellomycetes</taxon>
        <taxon>Mortierellales</taxon>
        <taxon>Mortierellaceae</taxon>
        <taxon>Dissophora</taxon>
    </lineage>
</organism>
<dbReference type="Pfam" id="PF13602">
    <property type="entry name" value="ADH_zinc_N_2"/>
    <property type="match status" value="1"/>
</dbReference>
<evidence type="ECO:0000313" key="3">
    <source>
        <dbReference type="EMBL" id="KAG0312237.1"/>
    </source>
</evidence>
<proteinExistence type="predicted"/>
<dbReference type="InterPro" id="IPR011032">
    <property type="entry name" value="GroES-like_sf"/>
</dbReference>
<dbReference type="GO" id="GO:0016491">
    <property type="term" value="F:oxidoreductase activity"/>
    <property type="evidence" value="ECO:0007669"/>
    <property type="project" value="UniProtKB-KW"/>
</dbReference>
<protein>
    <submittedName>
        <fullName evidence="3">NADPh quinone reductase</fullName>
    </submittedName>
</protein>
<comment type="caution">
    <text evidence="3">The sequence shown here is derived from an EMBL/GenBank/DDBJ whole genome shotgun (WGS) entry which is preliminary data.</text>
</comment>
<dbReference type="SUPFAM" id="SSF51735">
    <property type="entry name" value="NAD(P)-binding Rossmann-fold domains"/>
    <property type="match status" value="1"/>
</dbReference>
<evidence type="ECO:0000313" key="4">
    <source>
        <dbReference type="Proteomes" id="UP000738325"/>
    </source>
</evidence>
<evidence type="ECO:0000256" key="1">
    <source>
        <dbReference type="ARBA" id="ARBA00023002"/>
    </source>
</evidence>
<dbReference type="InterPro" id="IPR002364">
    <property type="entry name" value="Quin_OxRdtase/zeta-crystal_CS"/>
</dbReference>
<dbReference type="Pfam" id="PF08240">
    <property type="entry name" value="ADH_N"/>
    <property type="match status" value="1"/>
</dbReference>
<dbReference type="SUPFAM" id="SSF50129">
    <property type="entry name" value="GroES-like"/>
    <property type="match status" value="1"/>
</dbReference>
<dbReference type="GO" id="GO:0008270">
    <property type="term" value="F:zinc ion binding"/>
    <property type="evidence" value="ECO:0007669"/>
    <property type="project" value="InterPro"/>
</dbReference>
<feature type="domain" description="Enoyl reductase (ER)" evidence="2">
    <location>
        <begin position="21"/>
        <end position="345"/>
    </location>
</feature>
<sequence>MTANAPALPTTIKSVQYTAAGTPAEILSINEAAPLPTVTGSNILVKVHAAALNPVDWKLMKGGFVPRFLMPSVKVPALDVAGTVVALGPKAGKHVKIGDQVLAMLHFSVSGGLTEYTIVDESLVVKKPERWSFEQAAAVPLVATTVWHALVFYGKIKKGDKVLINGASGGTGTVAVQLAKALGAYVVGVCSTANVQLVKDIGADEVVDYKTTDVTEKYTNRDFDLVFDTVGTAAEIWAKRKTLIKSSGNLVRIAGDDHALDSPFHMVREGAKIGSEKFVSLLQWGPGYHLFTCFPNGSELTKAVQALSDAGADPVIDSVQDFKLPSILTAFDKSISSRAKGKLVIRIV</sequence>
<accession>A0A9P6R6E8</accession>
<dbReference type="AlphaFoldDB" id="A0A9P6R6E8"/>
<dbReference type="PROSITE" id="PS01162">
    <property type="entry name" value="QOR_ZETA_CRYSTAL"/>
    <property type="match status" value="1"/>
</dbReference>
<dbReference type="GO" id="GO:0005739">
    <property type="term" value="C:mitochondrion"/>
    <property type="evidence" value="ECO:0007669"/>
    <property type="project" value="TreeGrafter"/>
</dbReference>
<evidence type="ECO:0000259" key="2">
    <source>
        <dbReference type="SMART" id="SM00829"/>
    </source>
</evidence>
<gene>
    <name evidence="3" type="primary">CMK15</name>
    <name evidence="3" type="ORF">BGZ99_009647</name>
</gene>
<dbReference type="InterPro" id="IPR020843">
    <property type="entry name" value="ER"/>
</dbReference>
<dbReference type="Gene3D" id="3.40.50.720">
    <property type="entry name" value="NAD(P)-binding Rossmann-like Domain"/>
    <property type="match status" value="1"/>
</dbReference>